<evidence type="ECO:0000313" key="1">
    <source>
        <dbReference type="EMBL" id="GBP83288.1"/>
    </source>
</evidence>
<protein>
    <submittedName>
        <fullName evidence="1">Uncharacterized protein</fullName>
    </submittedName>
</protein>
<dbReference type="Proteomes" id="UP000299102">
    <property type="component" value="Unassembled WGS sequence"/>
</dbReference>
<dbReference type="AlphaFoldDB" id="A0A4C1Z5Z4"/>
<gene>
    <name evidence="1" type="ORF">EVAR_66024_1</name>
</gene>
<accession>A0A4C1Z5Z4</accession>
<evidence type="ECO:0000313" key="2">
    <source>
        <dbReference type="Proteomes" id="UP000299102"/>
    </source>
</evidence>
<sequence length="84" mass="9208">MSTRPVTRGSSVCEASPTTVTACRAAVDIRCPIRYGGGRRRLAAGANCGQRVTDKNRVPSLYVMRTESDFRARPRPPQLRRASS</sequence>
<organism evidence="1 2">
    <name type="scientific">Eumeta variegata</name>
    <name type="common">Bagworm moth</name>
    <name type="synonym">Eumeta japonica</name>
    <dbReference type="NCBI Taxonomy" id="151549"/>
    <lineage>
        <taxon>Eukaryota</taxon>
        <taxon>Metazoa</taxon>
        <taxon>Ecdysozoa</taxon>
        <taxon>Arthropoda</taxon>
        <taxon>Hexapoda</taxon>
        <taxon>Insecta</taxon>
        <taxon>Pterygota</taxon>
        <taxon>Neoptera</taxon>
        <taxon>Endopterygota</taxon>
        <taxon>Lepidoptera</taxon>
        <taxon>Glossata</taxon>
        <taxon>Ditrysia</taxon>
        <taxon>Tineoidea</taxon>
        <taxon>Psychidae</taxon>
        <taxon>Oiketicinae</taxon>
        <taxon>Eumeta</taxon>
    </lineage>
</organism>
<comment type="caution">
    <text evidence="1">The sequence shown here is derived from an EMBL/GenBank/DDBJ whole genome shotgun (WGS) entry which is preliminary data.</text>
</comment>
<dbReference type="EMBL" id="BGZK01001613">
    <property type="protein sequence ID" value="GBP83288.1"/>
    <property type="molecule type" value="Genomic_DNA"/>
</dbReference>
<name>A0A4C1Z5Z4_EUMVA</name>
<proteinExistence type="predicted"/>
<reference evidence="1 2" key="1">
    <citation type="journal article" date="2019" name="Commun. Biol.">
        <title>The bagworm genome reveals a unique fibroin gene that provides high tensile strength.</title>
        <authorList>
            <person name="Kono N."/>
            <person name="Nakamura H."/>
            <person name="Ohtoshi R."/>
            <person name="Tomita M."/>
            <person name="Numata K."/>
            <person name="Arakawa K."/>
        </authorList>
    </citation>
    <scope>NUCLEOTIDE SEQUENCE [LARGE SCALE GENOMIC DNA]</scope>
</reference>
<keyword evidence="2" id="KW-1185">Reference proteome</keyword>